<dbReference type="Pfam" id="PF08659">
    <property type="entry name" value="KR"/>
    <property type="match status" value="1"/>
</dbReference>
<dbReference type="PANTHER" id="PTHR43775">
    <property type="entry name" value="FATTY ACID SYNTHASE"/>
    <property type="match status" value="1"/>
</dbReference>
<dbReference type="InterPro" id="IPR013968">
    <property type="entry name" value="PKS_KR"/>
</dbReference>
<sequence length="99" mass="10640">MKCLRPNRAAGVLRRDVSYVLVGGLGGIGREIALWMAERGAQHIILVNRSGLTNESSRYIVEELKGQGVHVYVRAIDIADSGQMAKVTTELAAAAPPII</sequence>
<gene>
    <name evidence="2" type="ORF">BJY01DRAFT_242357</name>
</gene>
<dbReference type="PANTHER" id="PTHR43775:SF29">
    <property type="entry name" value="ASPERFURANONE POLYKETIDE SYNTHASE AFOG-RELATED"/>
    <property type="match status" value="1"/>
</dbReference>
<dbReference type="Proteomes" id="UP001610446">
    <property type="component" value="Unassembled WGS sequence"/>
</dbReference>
<name>A0ABR4KYC9_9EURO</name>
<evidence type="ECO:0000313" key="3">
    <source>
        <dbReference type="Proteomes" id="UP001610446"/>
    </source>
</evidence>
<feature type="domain" description="Ketoreductase (KR)" evidence="1">
    <location>
        <begin position="18"/>
        <end position="98"/>
    </location>
</feature>
<comment type="caution">
    <text evidence="2">The sequence shown here is derived from an EMBL/GenBank/DDBJ whole genome shotgun (WGS) entry which is preliminary data.</text>
</comment>
<protein>
    <submittedName>
        <fullName evidence="2">Polyketide synthase</fullName>
    </submittedName>
</protein>
<evidence type="ECO:0000259" key="1">
    <source>
        <dbReference type="Pfam" id="PF08659"/>
    </source>
</evidence>
<dbReference type="SUPFAM" id="SSF51735">
    <property type="entry name" value="NAD(P)-binding Rossmann-fold domains"/>
    <property type="match status" value="1"/>
</dbReference>
<keyword evidence="3" id="KW-1185">Reference proteome</keyword>
<proteinExistence type="predicted"/>
<dbReference type="EMBL" id="JBFXLU010000004">
    <property type="protein sequence ID" value="KAL2857286.1"/>
    <property type="molecule type" value="Genomic_DNA"/>
</dbReference>
<dbReference type="InterPro" id="IPR050091">
    <property type="entry name" value="PKS_NRPS_Biosynth_Enz"/>
</dbReference>
<accession>A0ABR4KYC9</accession>
<organism evidence="2 3">
    <name type="scientific">Aspergillus pseudoustus</name>
    <dbReference type="NCBI Taxonomy" id="1810923"/>
    <lineage>
        <taxon>Eukaryota</taxon>
        <taxon>Fungi</taxon>
        <taxon>Dikarya</taxon>
        <taxon>Ascomycota</taxon>
        <taxon>Pezizomycotina</taxon>
        <taxon>Eurotiomycetes</taxon>
        <taxon>Eurotiomycetidae</taxon>
        <taxon>Eurotiales</taxon>
        <taxon>Aspergillaceae</taxon>
        <taxon>Aspergillus</taxon>
        <taxon>Aspergillus subgen. Nidulantes</taxon>
    </lineage>
</organism>
<dbReference type="InterPro" id="IPR036291">
    <property type="entry name" value="NAD(P)-bd_dom_sf"/>
</dbReference>
<reference evidence="2 3" key="1">
    <citation type="submission" date="2024-07" db="EMBL/GenBank/DDBJ databases">
        <title>Section-level genome sequencing and comparative genomics of Aspergillus sections Usti and Cavernicolus.</title>
        <authorList>
            <consortium name="Lawrence Berkeley National Laboratory"/>
            <person name="Nybo J.L."/>
            <person name="Vesth T.C."/>
            <person name="Theobald S."/>
            <person name="Frisvad J.C."/>
            <person name="Larsen T.O."/>
            <person name="Kjaerboelling I."/>
            <person name="Rothschild-Mancinelli K."/>
            <person name="Lyhne E.K."/>
            <person name="Kogle M.E."/>
            <person name="Barry K."/>
            <person name="Clum A."/>
            <person name="Na H."/>
            <person name="Ledsgaard L."/>
            <person name="Lin J."/>
            <person name="Lipzen A."/>
            <person name="Kuo A."/>
            <person name="Riley R."/>
            <person name="Mondo S."/>
            <person name="Labutti K."/>
            <person name="Haridas S."/>
            <person name="Pangalinan J."/>
            <person name="Salamov A.A."/>
            <person name="Simmons B.A."/>
            <person name="Magnuson J.K."/>
            <person name="Chen J."/>
            <person name="Drula E."/>
            <person name="Henrissat B."/>
            <person name="Wiebenga A."/>
            <person name="Lubbers R.J."/>
            <person name="Gomes A.C."/>
            <person name="Makela M.R."/>
            <person name="Stajich J."/>
            <person name="Grigoriev I.V."/>
            <person name="Mortensen U.H."/>
            <person name="De Vries R.P."/>
            <person name="Baker S.E."/>
            <person name="Andersen M.R."/>
        </authorList>
    </citation>
    <scope>NUCLEOTIDE SEQUENCE [LARGE SCALE GENOMIC DNA]</scope>
    <source>
        <strain evidence="2 3">CBS 123904</strain>
    </source>
</reference>
<dbReference type="Gene3D" id="3.40.50.720">
    <property type="entry name" value="NAD(P)-binding Rossmann-like Domain"/>
    <property type="match status" value="1"/>
</dbReference>
<evidence type="ECO:0000313" key="2">
    <source>
        <dbReference type="EMBL" id="KAL2857286.1"/>
    </source>
</evidence>